<dbReference type="Proteomes" id="UP000320647">
    <property type="component" value="Segment"/>
</dbReference>
<keyword evidence="3" id="KW-1185">Reference proteome</keyword>
<evidence type="ECO:0000313" key="3">
    <source>
        <dbReference type="Proteomes" id="UP000320647"/>
    </source>
</evidence>
<dbReference type="RefSeq" id="YP_010246062.1">
    <property type="nucleotide sequence ID" value="NC_060132.1"/>
</dbReference>
<protein>
    <recommendedName>
        <fullName evidence="1">DUF6378 domain-containing protein</fullName>
    </recommendedName>
</protein>
<dbReference type="InterPro" id="IPR045958">
    <property type="entry name" value="DUF6378"/>
</dbReference>
<accession>A0A515MHD0</accession>
<dbReference type="EMBL" id="MK967378">
    <property type="protein sequence ID" value="QDM55964.1"/>
    <property type="molecule type" value="Genomic_DNA"/>
</dbReference>
<name>A0A515MHD0_9CAUD</name>
<reference evidence="2 3" key="1">
    <citation type="submission" date="2019-05" db="EMBL/GenBank/DDBJ databases">
        <authorList>
            <person name="Burke A."/>
            <person name="Deelsnyder S."/>
            <person name="Fournier A."/>
            <person name="Low S."/>
            <person name="Murawski K."/>
            <person name="Worthington R."/>
            <person name="Molloy S.D."/>
            <person name="Garlena R.A."/>
            <person name="Russell D.A."/>
            <person name="Pope W.H."/>
            <person name="Jacobs-Sera D."/>
            <person name="Hatfull G.F."/>
        </authorList>
    </citation>
    <scope>NUCLEOTIDE SEQUENCE [LARGE SCALE GENOMIC DNA]</scope>
</reference>
<feature type="domain" description="DUF6378" evidence="1">
    <location>
        <begin position="4"/>
        <end position="77"/>
    </location>
</feature>
<dbReference type="GeneID" id="70080591"/>
<proteinExistence type="predicted"/>
<organism evidence="2 3">
    <name type="scientific">Gordonia phage Trax</name>
    <dbReference type="NCBI Taxonomy" id="2591121"/>
    <lineage>
        <taxon>Viruses</taxon>
        <taxon>Duplodnaviria</taxon>
        <taxon>Heunggongvirae</taxon>
        <taxon>Uroviricota</taxon>
        <taxon>Caudoviricetes</taxon>
        <taxon>Deeyouvirinae</taxon>
        <taxon>Nevillevirus</taxon>
        <taxon>Nevillevirus trax</taxon>
    </lineage>
</organism>
<dbReference type="KEGG" id="vg:70080591"/>
<evidence type="ECO:0000259" key="1">
    <source>
        <dbReference type="Pfam" id="PF19905"/>
    </source>
</evidence>
<gene>
    <name evidence="2" type="primary">77</name>
    <name evidence="2" type="ORF">SEA_TRAX_77</name>
</gene>
<evidence type="ECO:0000313" key="2">
    <source>
        <dbReference type="EMBL" id="QDM55964.1"/>
    </source>
</evidence>
<dbReference type="Pfam" id="PF19905">
    <property type="entry name" value="DUF6378"/>
    <property type="match status" value="1"/>
</dbReference>
<sequence length="173" mass="18939">MSDLLKEADHIVSGDRAGDYGENSLPAIARLWSEHVGSEITARDVAWMMVLLKSVRDRHKEKRDNLVDAIGYIQLAEVNTTPGPVKAEGEMIIPAAEALSQNGQNLLKAINDAELASPREFEVGDQVEVIDGFKSKIGRKGRVLDVGVFIEVAEGSSDGSFPYLRRELKHLTA</sequence>